<dbReference type="InterPro" id="IPR036525">
    <property type="entry name" value="Tubulin/FtsZ_GTPase_sf"/>
</dbReference>
<comment type="similarity">
    <text evidence="4 14">Belongs to the tubulin family.</text>
</comment>
<dbReference type="GO" id="GO:0005525">
    <property type="term" value="F:GTP binding"/>
    <property type="evidence" value="ECO:0007669"/>
    <property type="project" value="UniProtKB-UniRule"/>
</dbReference>
<evidence type="ECO:0000256" key="14">
    <source>
        <dbReference type="RuleBase" id="RU000352"/>
    </source>
</evidence>
<evidence type="ECO:0000256" key="10">
    <source>
        <dbReference type="ARBA" id="ARBA00023242"/>
    </source>
</evidence>
<dbReference type="OrthoDB" id="10250004at2759"/>
<dbReference type="GO" id="GO:0005874">
    <property type="term" value="C:microtubule"/>
    <property type="evidence" value="ECO:0007669"/>
    <property type="project" value="UniProtKB-KW"/>
</dbReference>
<gene>
    <name evidence="15" type="ORF">Vretifemale_4767</name>
</gene>
<dbReference type="InterPro" id="IPR008280">
    <property type="entry name" value="Tub_FtsZ_C"/>
</dbReference>
<dbReference type="InterPro" id="IPR017975">
    <property type="entry name" value="Tubulin_CS"/>
</dbReference>
<keyword evidence="10" id="KW-0539">Nucleus</keyword>
<accession>A0A8J4C6D0</accession>
<keyword evidence="7 14" id="KW-0547">Nucleotide-binding</keyword>
<dbReference type="PROSITE" id="PS00227">
    <property type="entry name" value="TUBULIN"/>
    <property type="match status" value="1"/>
</dbReference>
<comment type="caution">
    <text evidence="15">The sequence shown here is derived from an EMBL/GenBank/DDBJ whole genome shotgun (WGS) entry which is preliminary data.</text>
</comment>
<dbReference type="PANTHER" id="PTHR11588">
    <property type="entry name" value="TUBULIN"/>
    <property type="match status" value="1"/>
</dbReference>
<keyword evidence="8" id="KW-0970">Cilium biogenesis/degradation</keyword>
<dbReference type="SUPFAM" id="SSF52490">
    <property type="entry name" value="Tubulin nucleotide-binding domain-like"/>
    <property type="match status" value="1"/>
</dbReference>
<sequence>MPVITLQLGQCGNQLGCSFFHTLSAELSANDYGYDAVNEYYRAGPDTTSGMYTARSVLIDMEPKVVAGARASATASGSWWRYPSTGYLVMQSGSGNNWSQGFHGYGPRVRDAALELVRREVEAADCLNGFLLLQSMAGGTGAGLGTYVAQALRDEYHAAFITNCCVWPHESGEVIVQPYNTLFTLSHLSDLSDGIVLLENEALHRTCAKLMGIARPSFADMNGIAARALVSVLLPSQSRGSYRGGGHAPSPNRGGAGAGSAAGPVGSPELQLPALRRTGGTAGRGVGSEGTAAGSEVAGPRFSSASAASCSPPNTSPLADLVSHLCCHPAYRMLTLRAIPQMPPSSIDFTTFTWPAILKRLRQMFVTGSVLEEGMDWSVMPHSPASGSAALGAGPRANRAVANWLVLRGQGAGEVDVADFADPALTAAWAVDPLSVSYNSSKFGRCLMSASLLSNDRRCVGPIQRMLEHAYGMLESRAFVHQYETYGMGVSDFQACFARVEDIAQRYIQL</sequence>
<organism evidence="15 16">
    <name type="scientific">Volvox reticuliferus</name>
    <dbReference type="NCBI Taxonomy" id="1737510"/>
    <lineage>
        <taxon>Eukaryota</taxon>
        <taxon>Viridiplantae</taxon>
        <taxon>Chlorophyta</taxon>
        <taxon>core chlorophytes</taxon>
        <taxon>Chlorophyceae</taxon>
        <taxon>CS clade</taxon>
        <taxon>Chlamydomonadales</taxon>
        <taxon>Volvocaceae</taxon>
        <taxon>Volvox</taxon>
    </lineage>
</organism>
<dbReference type="Gene3D" id="3.40.50.1440">
    <property type="entry name" value="Tubulin/FtsZ, GTPase domain"/>
    <property type="match status" value="1"/>
</dbReference>
<protein>
    <recommendedName>
        <fullName evidence="5">Tubulin delta chain</fullName>
    </recommendedName>
    <alternativeName>
        <fullName evidence="12">Delta-tubulin</fullName>
    </alternativeName>
</protein>
<evidence type="ECO:0000256" key="2">
    <source>
        <dbReference type="ARBA" id="ARBA00004123"/>
    </source>
</evidence>
<evidence type="ECO:0000256" key="9">
    <source>
        <dbReference type="ARBA" id="ARBA00023134"/>
    </source>
</evidence>
<keyword evidence="16" id="KW-1185">Reference proteome</keyword>
<dbReference type="SMART" id="SM00864">
    <property type="entry name" value="Tubulin"/>
    <property type="match status" value="1"/>
</dbReference>
<dbReference type="GO" id="GO:0007017">
    <property type="term" value="P:microtubule-based process"/>
    <property type="evidence" value="ECO:0007669"/>
    <property type="project" value="InterPro"/>
</dbReference>
<dbReference type="GO" id="GO:0005814">
    <property type="term" value="C:centriole"/>
    <property type="evidence" value="ECO:0007669"/>
    <property type="project" value="UniProtKB-SubCell"/>
</dbReference>
<dbReference type="SUPFAM" id="SSF55307">
    <property type="entry name" value="Tubulin C-terminal domain-like"/>
    <property type="match status" value="1"/>
</dbReference>
<evidence type="ECO:0000256" key="11">
    <source>
        <dbReference type="ARBA" id="ARBA00023273"/>
    </source>
</evidence>
<evidence type="ECO:0000256" key="7">
    <source>
        <dbReference type="ARBA" id="ARBA00022741"/>
    </source>
</evidence>
<dbReference type="EMBL" id="BNCP01000006">
    <property type="protein sequence ID" value="GIL74908.1"/>
    <property type="molecule type" value="Genomic_DNA"/>
</dbReference>
<dbReference type="AlphaFoldDB" id="A0A8J4C6D0"/>
<dbReference type="GO" id="GO:0005929">
    <property type="term" value="C:cilium"/>
    <property type="evidence" value="ECO:0007669"/>
    <property type="project" value="UniProtKB-SubCell"/>
</dbReference>
<keyword evidence="11" id="KW-0966">Cell projection</keyword>
<dbReference type="Proteomes" id="UP000747110">
    <property type="component" value="Unassembled WGS sequence"/>
</dbReference>
<evidence type="ECO:0000256" key="8">
    <source>
        <dbReference type="ARBA" id="ARBA00022794"/>
    </source>
</evidence>
<dbReference type="Pfam" id="PF00091">
    <property type="entry name" value="Tubulin"/>
    <property type="match status" value="1"/>
</dbReference>
<evidence type="ECO:0000256" key="5">
    <source>
        <dbReference type="ARBA" id="ARBA00014184"/>
    </source>
</evidence>
<keyword evidence="9 14" id="KW-0342">GTP-binding</keyword>
<comment type="function">
    <text evidence="13">Acts as a positive regulator of hedgehog signaling and regulates ciliary function.</text>
</comment>
<evidence type="ECO:0000313" key="16">
    <source>
        <dbReference type="Proteomes" id="UP000747110"/>
    </source>
</evidence>
<comment type="subcellular location">
    <subcellularLocation>
        <location evidence="3">Cell projection</location>
        <location evidence="3">Cilium</location>
    </subcellularLocation>
    <subcellularLocation>
        <location evidence="1">Cytoplasm</location>
        <location evidence="1">Cytoskeleton</location>
        <location evidence="1">Microtubule organizing center</location>
        <location evidence="1">Centrosome</location>
        <location evidence="1">Centriole</location>
    </subcellularLocation>
    <subcellularLocation>
        <location evidence="2">Nucleus</location>
    </subcellularLocation>
</comment>
<dbReference type="CDD" id="cd02189">
    <property type="entry name" value="delta_zeta_tubulin-like"/>
    <property type="match status" value="1"/>
</dbReference>
<dbReference type="GO" id="GO:0005200">
    <property type="term" value="F:structural constituent of cytoskeleton"/>
    <property type="evidence" value="ECO:0007669"/>
    <property type="project" value="InterPro"/>
</dbReference>
<dbReference type="InterPro" id="IPR002967">
    <property type="entry name" value="Delta_tubulin"/>
</dbReference>
<evidence type="ECO:0000256" key="12">
    <source>
        <dbReference type="ARBA" id="ARBA00030594"/>
    </source>
</evidence>
<dbReference type="InterPro" id="IPR000217">
    <property type="entry name" value="Tubulin"/>
</dbReference>
<dbReference type="PRINTS" id="PR01224">
    <property type="entry name" value="DELTATUBULIN"/>
</dbReference>
<evidence type="ECO:0000256" key="3">
    <source>
        <dbReference type="ARBA" id="ARBA00004138"/>
    </source>
</evidence>
<evidence type="ECO:0000256" key="1">
    <source>
        <dbReference type="ARBA" id="ARBA00004114"/>
    </source>
</evidence>
<name>A0A8J4C6D0_9CHLO</name>
<evidence type="ECO:0000256" key="13">
    <source>
        <dbReference type="ARBA" id="ARBA00046149"/>
    </source>
</evidence>
<reference evidence="15" key="1">
    <citation type="journal article" date="2021" name="Proc. Natl. Acad. Sci. U.S.A.">
        <title>Three genomes in the algal genus Volvox reveal the fate of a haploid sex-determining region after a transition to homothallism.</title>
        <authorList>
            <person name="Yamamoto K."/>
            <person name="Hamaji T."/>
            <person name="Kawai-Toyooka H."/>
            <person name="Matsuzaki R."/>
            <person name="Takahashi F."/>
            <person name="Nishimura Y."/>
            <person name="Kawachi M."/>
            <person name="Noguchi H."/>
            <person name="Minakuchi Y."/>
            <person name="Umen J.G."/>
            <person name="Toyoda A."/>
            <person name="Nozaki H."/>
        </authorList>
    </citation>
    <scope>NUCLEOTIDE SEQUENCE</scope>
    <source>
        <strain evidence="15">NIES-3786</strain>
    </source>
</reference>
<evidence type="ECO:0000256" key="6">
    <source>
        <dbReference type="ARBA" id="ARBA00022701"/>
    </source>
</evidence>
<evidence type="ECO:0000313" key="15">
    <source>
        <dbReference type="EMBL" id="GIL74908.1"/>
    </source>
</evidence>
<proteinExistence type="inferred from homology"/>
<dbReference type="InterPro" id="IPR003008">
    <property type="entry name" value="Tubulin_FtsZ_GTPase"/>
</dbReference>
<keyword evidence="6 14" id="KW-0493">Microtubule</keyword>
<dbReference type="GO" id="GO:0005634">
    <property type="term" value="C:nucleus"/>
    <property type="evidence" value="ECO:0007669"/>
    <property type="project" value="UniProtKB-SubCell"/>
</dbReference>
<dbReference type="GO" id="GO:0030030">
    <property type="term" value="P:cell projection organization"/>
    <property type="evidence" value="ECO:0007669"/>
    <property type="project" value="UniProtKB-KW"/>
</dbReference>
<dbReference type="PRINTS" id="PR01161">
    <property type="entry name" value="TUBULIN"/>
</dbReference>
<evidence type="ECO:0000256" key="4">
    <source>
        <dbReference type="ARBA" id="ARBA00009636"/>
    </source>
</evidence>